<dbReference type="Proteomes" id="UP000185696">
    <property type="component" value="Unassembled WGS sequence"/>
</dbReference>
<evidence type="ECO:0000313" key="5">
    <source>
        <dbReference type="Proteomes" id="UP000185696"/>
    </source>
</evidence>
<dbReference type="NCBIfam" id="TIGR04020">
    <property type="entry name" value="seco_metab_LLM"/>
    <property type="match status" value="1"/>
</dbReference>
<comment type="caution">
    <text evidence="4">The sequence shown here is derived from an EMBL/GenBank/DDBJ whole genome shotgun (WGS) entry which is preliminary data.</text>
</comment>
<dbReference type="GO" id="GO:0016705">
    <property type="term" value="F:oxidoreductase activity, acting on paired donors, with incorporation or reduction of molecular oxygen"/>
    <property type="evidence" value="ECO:0007669"/>
    <property type="project" value="InterPro"/>
</dbReference>
<dbReference type="SUPFAM" id="SSF51679">
    <property type="entry name" value="Bacterial luciferase-like"/>
    <property type="match status" value="1"/>
</dbReference>
<evidence type="ECO:0000256" key="1">
    <source>
        <dbReference type="ARBA" id="ARBA00023002"/>
    </source>
</evidence>
<dbReference type="EMBL" id="MSIF01000001">
    <property type="protein sequence ID" value="OLF14589.1"/>
    <property type="molecule type" value="Genomic_DNA"/>
</dbReference>
<proteinExistence type="predicted"/>
<dbReference type="Gene3D" id="3.20.20.30">
    <property type="entry name" value="Luciferase-like domain"/>
    <property type="match status" value="1"/>
</dbReference>
<reference evidence="4 5" key="1">
    <citation type="submission" date="2016-12" db="EMBL/GenBank/DDBJ databases">
        <title>The draft genome sequence of Actinophytocola xinjiangensis.</title>
        <authorList>
            <person name="Wang W."/>
            <person name="Yuan L."/>
        </authorList>
    </citation>
    <scope>NUCLEOTIDE SEQUENCE [LARGE SCALE GENOMIC DNA]</scope>
    <source>
        <strain evidence="4 5">CGMCC 4.4663</strain>
    </source>
</reference>
<dbReference type="AlphaFoldDB" id="A0A7Z1B0G5"/>
<protein>
    <recommendedName>
        <fullName evidence="3">Luciferase-like domain-containing protein</fullName>
    </recommendedName>
</protein>
<evidence type="ECO:0000259" key="3">
    <source>
        <dbReference type="Pfam" id="PF00296"/>
    </source>
</evidence>
<dbReference type="PANTHER" id="PTHR30137:SF8">
    <property type="entry name" value="BLR5498 PROTEIN"/>
    <property type="match status" value="1"/>
</dbReference>
<evidence type="ECO:0000256" key="2">
    <source>
        <dbReference type="ARBA" id="ARBA00023033"/>
    </source>
</evidence>
<dbReference type="Pfam" id="PF00296">
    <property type="entry name" value="Bac_luciferase"/>
    <property type="match status" value="1"/>
</dbReference>
<dbReference type="GO" id="GO:0004497">
    <property type="term" value="F:monooxygenase activity"/>
    <property type="evidence" value="ECO:0007669"/>
    <property type="project" value="UniProtKB-KW"/>
</dbReference>
<evidence type="ECO:0000313" key="4">
    <source>
        <dbReference type="EMBL" id="OLF14589.1"/>
    </source>
</evidence>
<dbReference type="InterPro" id="IPR011251">
    <property type="entry name" value="Luciferase-like_dom"/>
</dbReference>
<dbReference type="InterPro" id="IPR024011">
    <property type="entry name" value="Biosynth_lucif-like_mOase_dom"/>
</dbReference>
<dbReference type="PANTHER" id="PTHR30137">
    <property type="entry name" value="LUCIFERASE-LIKE MONOOXYGENASE"/>
    <property type="match status" value="1"/>
</dbReference>
<dbReference type="GO" id="GO:0005829">
    <property type="term" value="C:cytosol"/>
    <property type="evidence" value="ECO:0007669"/>
    <property type="project" value="TreeGrafter"/>
</dbReference>
<dbReference type="OrthoDB" id="2472181at2"/>
<organism evidence="4 5">
    <name type="scientific">Actinophytocola xinjiangensis</name>
    <dbReference type="NCBI Taxonomy" id="485602"/>
    <lineage>
        <taxon>Bacteria</taxon>
        <taxon>Bacillati</taxon>
        <taxon>Actinomycetota</taxon>
        <taxon>Actinomycetes</taxon>
        <taxon>Pseudonocardiales</taxon>
        <taxon>Pseudonocardiaceae</taxon>
    </lineage>
</organism>
<sequence length="393" mass="43481">MARRLAALDPDQRRRVEEELARRGVDLPAAVLTESTASRASFSVYFFSSAEKAGRDRYRLLLAAADIADRRGFEAVWTPERHFHTFGGPYPAPSVLAAALATRTERVALRAGSVVLPLHDPIRVAEEWSVVDNLSGGRAGISVASGFHPVDFVLAPDRFAGRREVLVDHLDVVHRLWRGEAVPARTGVGEEELIRIYPRPVQPTLPTWLTASGENDRSFELAGRLGVNVLTALLNQNVDQLARRITLYRTTLAEHGHDPDAHRVTVMIHTFVGDSDDDVRETVRQPLYQYLSTHLDLARSLAASLSDTEDLGDYAEHEDALLEFGFERYVEHASLIGTPRRCADMVRRLVAVGVDEIAALLDFGVDDDLVLASLERLAGLRDELSRVDGERSG</sequence>
<accession>A0A7Z1B0G5</accession>
<keyword evidence="1" id="KW-0560">Oxidoreductase</keyword>
<dbReference type="InterPro" id="IPR036661">
    <property type="entry name" value="Luciferase-like_sf"/>
</dbReference>
<dbReference type="InterPro" id="IPR050766">
    <property type="entry name" value="Bact_Lucif_Oxidored"/>
</dbReference>
<feature type="domain" description="Luciferase-like" evidence="3">
    <location>
        <begin position="44"/>
        <end position="356"/>
    </location>
</feature>
<gene>
    <name evidence="4" type="ORF">BLA60_04720</name>
</gene>
<keyword evidence="5" id="KW-1185">Reference proteome</keyword>
<keyword evidence="2" id="KW-0503">Monooxygenase</keyword>
<name>A0A7Z1B0G5_9PSEU</name>